<dbReference type="CDD" id="cd12884">
    <property type="entry name" value="SPRY_hnRNP"/>
    <property type="match status" value="1"/>
</dbReference>
<feature type="compositionally biased region" description="Basic and acidic residues" evidence="5">
    <location>
        <begin position="249"/>
        <end position="273"/>
    </location>
</feature>
<dbReference type="Proteomes" id="UP000887540">
    <property type="component" value="Unplaced"/>
</dbReference>
<feature type="compositionally biased region" description="Low complexity" evidence="5">
    <location>
        <begin position="519"/>
        <end position="532"/>
    </location>
</feature>
<evidence type="ECO:0000259" key="7">
    <source>
        <dbReference type="PROSITE" id="PS50800"/>
    </source>
</evidence>
<dbReference type="SMART" id="SM00449">
    <property type="entry name" value="SPRY"/>
    <property type="match status" value="1"/>
</dbReference>
<dbReference type="InterPro" id="IPR043136">
    <property type="entry name" value="B30.2/SPRY_sf"/>
</dbReference>
<dbReference type="InterPro" id="IPR027417">
    <property type="entry name" value="P-loop_NTPase"/>
</dbReference>
<organism evidence="8 9">
    <name type="scientific">Acrobeloides nanus</name>
    <dbReference type="NCBI Taxonomy" id="290746"/>
    <lineage>
        <taxon>Eukaryota</taxon>
        <taxon>Metazoa</taxon>
        <taxon>Ecdysozoa</taxon>
        <taxon>Nematoda</taxon>
        <taxon>Chromadorea</taxon>
        <taxon>Rhabditida</taxon>
        <taxon>Tylenchina</taxon>
        <taxon>Cephalobomorpha</taxon>
        <taxon>Cephaloboidea</taxon>
        <taxon>Cephalobidae</taxon>
        <taxon>Acrobeloides</taxon>
    </lineage>
</organism>
<feature type="compositionally biased region" description="Basic and acidic residues" evidence="5">
    <location>
        <begin position="89"/>
        <end position="100"/>
    </location>
</feature>
<feature type="compositionally biased region" description="Low complexity" evidence="5">
    <location>
        <begin position="274"/>
        <end position="284"/>
    </location>
</feature>
<dbReference type="Gene3D" id="2.60.120.920">
    <property type="match status" value="1"/>
</dbReference>
<dbReference type="PANTHER" id="PTHR12381">
    <property type="entry name" value="HETEROGENEOUS NUCLEAR RIBONUCLEOPROTEIN U FAMILY MEMBER"/>
    <property type="match status" value="1"/>
</dbReference>
<accession>A0A914D3Q1</accession>
<dbReference type="GO" id="GO:0005634">
    <property type="term" value="C:nucleus"/>
    <property type="evidence" value="ECO:0007669"/>
    <property type="project" value="UniProtKB-SubCell"/>
</dbReference>
<dbReference type="SUPFAM" id="SSF52540">
    <property type="entry name" value="P-loop containing nucleoside triphosphate hydrolases"/>
    <property type="match status" value="1"/>
</dbReference>
<feature type="compositionally biased region" description="Polar residues" evidence="5">
    <location>
        <begin position="239"/>
        <end position="248"/>
    </location>
</feature>
<dbReference type="SUPFAM" id="SSF49899">
    <property type="entry name" value="Concanavalin A-like lectins/glucanases"/>
    <property type="match status" value="1"/>
</dbReference>
<evidence type="ECO:0000256" key="5">
    <source>
        <dbReference type="SAM" id="MobiDB-lite"/>
    </source>
</evidence>
<name>A0A914D3Q1_9BILA</name>
<evidence type="ECO:0000256" key="2">
    <source>
        <dbReference type="ARBA" id="ARBA00022481"/>
    </source>
</evidence>
<dbReference type="PANTHER" id="PTHR12381:SF56">
    <property type="entry name" value="B30.2_SPRY DOMAIN-CONTAINING PROTEIN-RELATED"/>
    <property type="match status" value="1"/>
</dbReference>
<feature type="compositionally biased region" description="Basic and acidic residues" evidence="5">
    <location>
        <begin position="212"/>
        <end position="238"/>
    </location>
</feature>
<keyword evidence="4" id="KW-0539">Nucleus</keyword>
<feature type="region of interest" description="Disordered" evidence="5">
    <location>
        <begin position="774"/>
        <end position="846"/>
    </location>
</feature>
<dbReference type="Pfam" id="PF00622">
    <property type="entry name" value="SPRY"/>
    <property type="match status" value="1"/>
</dbReference>
<feature type="compositionally biased region" description="Basic and acidic residues" evidence="5">
    <location>
        <begin position="809"/>
        <end position="820"/>
    </location>
</feature>
<feature type="compositionally biased region" description="Polar residues" evidence="5">
    <location>
        <begin position="57"/>
        <end position="69"/>
    </location>
</feature>
<feature type="compositionally biased region" description="Basic and acidic residues" evidence="5">
    <location>
        <begin position="346"/>
        <end position="357"/>
    </location>
</feature>
<comment type="subcellular location">
    <subcellularLocation>
        <location evidence="1">Nucleus</location>
    </subcellularLocation>
</comment>
<evidence type="ECO:0000313" key="9">
    <source>
        <dbReference type="WBParaSite" id="ACRNAN_scaffold184.g23441.t1"/>
    </source>
</evidence>
<evidence type="ECO:0000256" key="3">
    <source>
        <dbReference type="ARBA" id="ARBA00022553"/>
    </source>
</evidence>
<feature type="compositionally biased region" description="Basic and acidic residues" evidence="5">
    <location>
        <begin position="365"/>
        <end position="377"/>
    </location>
</feature>
<feature type="compositionally biased region" description="Polar residues" evidence="5">
    <location>
        <begin position="571"/>
        <end position="583"/>
    </location>
</feature>
<sequence>MSTRSRRSGASSDGQLNPATIHLLDINRLKRELEARGLDSKGTKTKLADRLFEAVSNTIKHISFDNSPTKTEKPPSKVEKSPTKRVTKRKSDATKEHSDEPREEEENRIEAIQNDEETQDSLVNEPVKKKGRTTKASKNEKADKELTPEPETAITDELVQEPVVKPTKSKERKKKLEETTNEKQEHVVLEPEPEQLSKLARREKARKLFLTMDEHEKAAKEPKIKKEKPKEQKEKTSASEKQLPTPTISEEKIEEPKKRVDEEKQNEASKTSEESSIYSKGSRSSSEDNTVAKAVVKPVQKEHKERKEHKKDLLVISKKPKEGIISRPKIVVTREDIALLKAKATKMPDESKPKESPEVSATTTKVDESQVVRKSSEPSKSGESNRPIAAENLKKKAVPIRSQPGGIDLLDTIIDKQSQLLINKYKSEQEKSAERQKLELEKRRASGSSAYVMGSVEQRRRSSTTAGSEDKSLASPTPTTPTLAKSPTLKSPVEVINIEKASIPRAIVRDPLNIQAIQPVSPRTRISPSSPILLPPPPPPPAPIHLKKSAPKPKEILPPPPPPPGKPPSKSASQSTNKMSQVQLPPPPPPPIPPPAKRLRLNEASKVDRPSTNEKKIPTTENITVEKQPILQAESSQAQANSKIVEHHKDIPSESSILTREEKANEQVTVNECVNAIVDHICSVSTSTDEIACEHNSSITETFIETQQTITVISEGSTTIEVTSKESVEIKMDIDEEQIDETPAALIQDVMSQPTSDKEPKQDEDFVYFLNQEETQDETSGDNLYDPSKAVDSDSDSGTSDSDEETSSDEEKSNAEEQKGVNKASENAESTVLEINEEQQQNTEGETEEIAVIQEIAAQDPRALIQKASEVLKRLNSSTVAKEESIAVVQIEQLPLEGGYVVEEEKPLPTEFHGEPVPDEDDDDDALFEMAAGLPKKKKDSLIKPPEEELLVDDEFIELDYYNSDFNIKSDKNNKWLIDPENADGFALMWGGVRANYGITILEDRQGFPLIAFQLKITEFLSLKHLPFEELEPHDVRLGWSLIGTPTLLGESQNSYAFCSLARKATNNVFVDYGEPFHKDDLITTVLDIEKGEISYYKNGICLGVAFSEVQLNAGDVVFPHIATKNCKVLVNFGYELPPDEVAESWRLPESLLDKNLLMFGQLNRATQMVPSRRPPPSKSDCTVIMMVGLPGVGKTTWVRQYLRDHPGEYWILLNTDVILNAMKVNGISRKRVHQGRWDMIMGLTAKALNRALALACRRRHNYIIDQTNVSKDARKRKLTLFQDFQRKCVVIIPSDEEFEIRQMRQARHEGMGPIPPEAMLELKAMFAIPCLETEPIEDVLFIEPQIENINEAIELVKRYNDEGMPWMRQNNTKTKRQPSLISDNRDQPNQWIDTHQQPTRVSNLNVQISNTVVRLSATGASSAANSPIVPMDRPNAENYLSLTNTLRTSVNEISPAIVTRPNEGYAGFGDAVPASFLQVQSNAVLWSQHHNTNSSSNTNFPPPTS</sequence>
<feature type="compositionally biased region" description="Basic and acidic residues" evidence="5">
    <location>
        <begin position="137"/>
        <end position="147"/>
    </location>
</feature>
<keyword evidence="8" id="KW-1185">Reference proteome</keyword>
<feature type="region of interest" description="Disordered" evidence="5">
    <location>
        <begin position="1370"/>
        <end position="1392"/>
    </location>
</feature>
<dbReference type="InterPro" id="IPR036361">
    <property type="entry name" value="SAP_dom_sf"/>
</dbReference>
<dbReference type="InterPro" id="IPR035778">
    <property type="entry name" value="SPRY_hnRNP_U"/>
</dbReference>
<dbReference type="Pfam" id="PF13671">
    <property type="entry name" value="AAA_33"/>
    <property type="match status" value="1"/>
</dbReference>
<feature type="region of interest" description="Disordered" evidence="5">
    <location>
        <begin position="343"/>
        <end position="407"/>
    </location>
</feature>
<feature type="compositionally biased region" description="Pro residues" evidence="5">
    <location>
        <begin position="556"/>
        <end position="567"/>
    </location>
</feature>
<evidence type="ECO:0000313" key="8">
    <source>
        <dbReference type="Proteomes" id="UP000887540"/>
    </source>
</evidence>
<feature type="compositionally biased region" description="Basic and acidic residues" evidence="5">
    <location>
        <begin position="70"/>
        <end position="82"/>
    </location>
</feature>
<feature type="domain" description="SAP" evidence="7">
    <location>
        <begin position="21"/>
        <end position="55"/>
    </location>
</feature>
<feature type="region of interest" description="Disordered" evidence="5">
    <location>
        <begin position="57"/>
        <end position="314"/>
    </location>
</feature>
<feature type="compositionally biased region" description="Acidic residues" evidence="5">
    <location>
        <begin position="101"/>
        <end position="119"/>
    </location>
</feature>
<dbReference type="WBParaSite" id="ACRNAN_scaffold184.g23441.t1">
    <property type="protein sequence ID" value="ACRNAN_scaffold184.g23441.t1"/>
    <property type="gene ID" value="ACRNAN_scaffold184.g23441"/>
</dbReference>
<feature type="compositionally biased region" description="Low complexity" evidence="5">
    <location>
        <begin position="473"/>
        <end position="490"/>
    </location>
</feature>
<keyword evidence="2" id="KW-0488">Methylation</keyword>
<dbReference type="SMART" id="SM00513">
    <property type="entry name" value="SAP"/>
    <property type="match status" value="1"/>
</dbReference>
<dbReference type="SUPFAM" id="SSF68906">
    <property type="entry name" value="SAP domain"/>
    <property type="match status" value="1"/>
</dbReference>
<feature type="compositionally biased region" description="Basic and acidic residues" evidence="5">
    <location>
        <begin position="426"/>
        <end position="444"/>
    </location>
</feature>
<dbReference type="GO" id="GO:0003723">
    <property type="term" value="F:RNA binding"/>
    <property type="evidence" value="ECO:0007669"/>
    <property type="project" value="TreeGrafter"/>
</dbReference>
<dbReference type="InterPro" id="IPR003877">
    <property type="entry name" value="SPRY_dom"/>
</dbReference>
<evidence type="ECO:0000256" key="1">
    <source>
        <dbReference type="ARBA" id="ARBA00004123"/>
    </source>
</evidence>
<dbReference type="InterPro" id="IPR013320">
    <property type="entry name" value="ConA-like_dom_sf"/>
</dbReference>
<proteinExistence type="predicted"/>
<evidence type="ECO:0000256" key="4">
    <source>
        <dbReference type="ARBA" id="ARBA00023242"/>
    </source>
</evidence>
<dbReference type="PROSITE" id="PS50188">
    <property type="entry name" value="B302_SPRY"/>
    <property type="match status" value="1"/>
</dbReference>
<dbReference type="Gene3D" id="3.40.50.300">
    <property type="entry name" value="P-loop containing nucleotide triphosphate hydrolases"/>
    <property type="match status" value="1"/>
</dbReference>
<feature type="domain" description="B30.2/SPRY" evidence="6">
    <location>
        <begin position="946"/>
        <end position="1138"/>
    </location>
</feature>
<feature type="compositionally biased region" description="Basic and acidic residues" evidence="5">
    <location>
        <begin position="299"/>
        <end position="314"/>
    </location>
</feature>
<keyword evidence="3" id="KW-0597">Phosphoprotein</keyword>
<feature type="region of interest" description="Disordered" evidence="5">
    <location>
        <begin position="426"/>
        <end position="598"/>
    </location>
</feature>
<reference evidence="9" key="1">
    <citation type="submission" date="2022-11" db="UniProtKB">
        <authorList>
            <consortium name="WormBaseParasite"/>
        </authorList>
    </citation>
    <scope>IDENTIFICATION</scope>
</reference>
<dbReference type="PROSITE" id="PS50800">
    <property type="entry name" value="SAP"/>
    <property type="match status" value="1"/>
</dbReference>
<feature type="compositionally biased region" description="Pro residues" evidence="5">
    <location>
        <begin position="584"/>
        <end position="596"/>
    </location>
</feature>
<dbReference type="InterPro" id="IPR003034">
    <property type="entry name" value="SAP_dom"/>
</dbReference>
<protein>
    <submittedName>
        <fullName evidence="9">Heterogeneous nuclear ribonucleoprotein U-like protein 1</fullName>
    </submittedName>
</protein>
<dbReference type="InterPro" id="IPR001870">
    <property type="entry name" value="B30.2/SPRY"/>
</dbReference>
<evidence type="ECO:0000259" key="6">
    <source>
        <dbReference type="PROSITE" id="PS50188"/>
    </source>
</evidence>
<dbReference type="GO" id="GO:0000380">
    <property type="term" value="P:alternative mRNA splicing, via spliceosome"/>
    <property type="evidence" value="ECO:0007669"/>
    <property type="project" value="TreeGrafter"/>
</dbReference>
<feature type="compositionally biased region" description="Pro residues" evidence="5">
    <location>
        <begin position="533"/>
        <end position="543"/>
    </location>
</feature>
<feature type="compositionally biased region" description="Basic and acidic residues" evidence="5">
    <location>
        <begin position="174"/>
        <end position="189"/>
    </location>
</feature>